<feature type="compositionally biased region" description="Acidic residues" evidence="1">
    <location>
        <begin position="218"/>
        <end position="236"/>
    </location>
</feature>
<evidence type="ECO:0000256" key="1">
    <source>
        <dbReference type="SAM" id="MobiDB-lite"/>
    </source>
</evidence>
<sequence length="357" mass="39132">MLYADTLILTGFNVSRSYDDVPPRMICRFEIGLVYLESYLIIHESLERIVEDGKRGKEAFLLLFHNVSLLVPVLWETEIPQPLPIAPSPVPPLDDPYLIVRQGHTPATIDTESEPKEAPSKTEEFEASEPSNTRITSPYSTTPSDSTTPLSLNHPLAQTSPTSTRVSYYFSTARMTVRTQLTLSLGMSARIAKGTSELVKDTKDESLDSDTKRKGLEEEGPSSEDEGPGLEKEEEAAPNVQQQAVLVMDTTVEQQRVEETLTPRPWVRATKVDPVDGTIYIDILVNVPLVRVPVQTPPSPEWSSSSLPVSPSSPAVPTLVASPETTLTTTIAVEHHDAVRASGGDKPCYHFGARGES</sequence>
<feature type="compositionally biased region" description="Basic and acidic residues" evidence="1">
    <location>
        <begin position="113"/>
        <end position="124"/>
    </location>
</feature>
<proteinExistence type="predicted"/>
<comment type="caution">
    <text evidence="2">The sequence shown here is derived from an EMBL/GenBank/DDBJ whole genome shotgun (WGS) entry which is preliminary data.</text>
</comment>
<feature type="region of interest" description="Disordered" evidence="1">
    <location>
        <begin position="200"/>
        <end position="240"/>
    </location>
</feature>
<name>A0A6L2KVZ3_TANCI</name>
<reference evidence="2" key="1">
    <citation type="journal article" date="2019" name="Sci. Rep.">
        <title>Draft genome of Tanacetum cinerariifolium, the natural source of mosquito coil.</title>
        <authorList>
            <person name="Yamashiro T."/>
            <person name="Shiraishi A."/>
            <person name="Satake H."/>
            <person name="Nakayama K."/>
        </authorList>
    </citation>
    <scope>NUCLEOTIDE SEQUENCE</scope>
</reference>
<accession>A0A6L2KVZ3</accession>
<dbReference type="EMBL" id="BKCJ010003176">
    <property type="protein sequence ID" value="GEU53456.1"/>
    <property type="molecule type" value="Genomic_DNA"/>
</dbReference>
<evidence type="ECO:0000313" key="2">
    <source>
        <dbReference type="EMBL" id="GEU53456.1"/>
    </source>
</evidence>
<dbReference type="AlphaFoldDB" id="A0A6L2KVZ3"/>
<feature type="compositionally biased region" description="Basic and acidic residues" evidence="1">
    <location>
        <begin position="200"/>
        <end position="217"/>
    </location>
</feature>
<feature type="compositionally biased region" description="Low complexity" evidence="1">
    <location>
        <begin position="136"/>
        <end position="151"/>
    </location>
</feature>
<gene>
    <name evidence="2" type="ORF">Tci_025434</name>
</gene>
<feature type="region of interest" description="Disordered" evidence="1">
    <location>
        <begin position="106"/>
        <end position="164"/>
    </location>
</feature>
<protein>
    <submittedName>
        <fullName evidence="2">Uncharacterized protein</fullName>
    </submittedName>
</protein>
<organism evidence="2">
    <name type="scientific">Tanacetum cinerariifolium</name>
    <name type="common">Dalmatian daisy</name>
    <name type="synonym">Chrysanthemum cinerariifolium</name>
    <dbReference type="NCBI Taxonomy" id="118510"/>
    <lineage>
        <taxon>Eukaryota</taxon>
        <taxon>Viridiplantae</taxon>
        <taxon>Streptophyta</taxon>
        <taxon>Embryophyta</taxon>
        <taxon>Tracheophyta</taxon>
        <taxon>Spermatophyta</taxon>
        <taxon>Magnoliopsida</taxon>
        <taxon>eudicotyledons</taxon>
        <taxon>Gunneridae</taxon>
        <taxon>Pentapetalae</taxon>
        <taxon>asterids</taxon>
        <taxon>campanulids</taxon>
        <taxon>Asterales</taxon>
        <taxon>Asteraceae</taxon>
        <taxon>Asteroideae</taxon>
        <taxon>Anthemideae</taxon>
        <taxon>Anthemidinae</taxon>
        <taxon>Tanacetum</taxon>
    </lineage>
</organism>